<gene>
    <name evidence="1" type="ORF">SAMN06273572_101626</name>
</gene>
<dbReference type="EMBL" id="OCTN01000001">
    <property type="protein sequence ID" value="SOH92778.1"/>
    <property type="molecule type" value="Genomic_DNA"/>
</dbReference>
<dbReference type="Proteomes" id="UP000220034">
    <property type="component" value="Unassembled WGS sequence"/>
</dbReference>
<evidence type="ECO:0000313" key="1">
    <source>
        <dbReference type="EMBL" id="SOH92778.1"/>
    </source>
</evidence>
<dbReference type="OrthoDB" id="7859692at2"/>
<organism evidence="1 2">
    <name type="scientific">Pontivivens marinum</name>
    <dbReference type="NCBI Taxonomy" id="1690039"/>
    <lineage>
        <taxon>Bacteria</taxon>
        <taxon>Pseudomonadati</taxon>
        <taxon>Pseudomonadota</taxon>
        <taxon>Alphaproteobacteria</taxon>
        <taxon>Rhodobacterales</taxon>
        <taxon>Paracoccaceae</taxon>
        <taxon>Pontivivens</taxon>
    </lineage>
</organism>
<protein>
    <submittedName>
        <fullName evidence="1">Uncharacterized protein</fullName>
    </submittedName>
</protein>
<name>A0A2C9CNJ3_9RHOB</name>
<evidence type="ECO:0000313" key="2">
    <source>
        <dbReference type="Proteomes" id="UP000220034"/>
    </source>
</evidence>
<dbReference type="AlphaFoldDB" id="A0A2C9CNJ3"/>
<proteinExistence type="predicted"/>
<reference evidence="2" key="1">
    <citation type="submission" date="2017-09" db="EMBL/GenBank/DDBJ databases">
        <authorList>
            <person name="Varghese N."/>
            <person name="Submissions S."/>
        </authorList>
    </citation>
    <scope>NUCLEOTIDE SEQUENCE [LARGE SCALE GENOMIC DNA]</scope>
    <source>
        <strain evidence="2">C7</strain>
    </source>
</reference>
<dbReference type="RefSeq" id="WP_145996693.1">
    <property type="nucleotide sequence ID" value="NZ_OCTN01000001.1"/>
</dbReference>
<keyword evidence="2" id="KW-1185">Reference proteome</keyword>
<sequence>MTLQLLGLLVVFGITGIVMLVHFTGGSQAASLSQDEDIRDAWHADWPHNKPLKTMVNTGGTAALIHLPNDALGLIWSFGADTVSRTLTAGSLRSVKARGNTLIVQFNAFDCPTARIPLTRRELPEWHAQLAPYLPQEVSHG</sequence>
<accession>A0A2C9CNJ3</accession>